<protein>
    <submittedName>
        <fullName evidence="2">Glyoxalase-like domain-containing protein</fullName>
    </submittedName>
</protein>
<gene>
    <name evidence="2" type="ORF">SAMN05428946_2345</name>
</gene>
<dbReference type="Proteomes" id="UP000187550">
    <property type="component" value="Unassembled WGS sequence"/>
</dbReference>
<dbReference type="PANTHER" id="PTHR40265">
    <property type="entry name" value="BLL2707 PROTEIN"/>
    <property type="match status" value="1"/>
</dbReference>
<accession>A0A1U7PM06</accession>
<feature type="domain" description="Glyoxalase-like" evidence="1">
    <location>
        <begin position="3"/>
        <end position="193"/>
    </location>
</feature>
<dbReference type="RefSeq" id="WP_084186669.1">
    <property type="nucleotide sequence ID" value="NZ_FTPL01000003.1"/>
</dbReference>
<evidence type="ECO:0000313" key="2">
    <source>
        <dbReference type="EMBL" id="SIT88931.1"/>
    </source>
</evidence>
<dbReference type="EMBL" id="FTPL01000003">
    <property type="protein sequence ID" value="SIT88931.1"/>
    <property type="molecule type" value="Genomic_DNA"/>
</dbReference>
<evidence type="ECO:0000313" key="3">
    <source>
        <dbReference type="Proteomes" id="UP000187550"/>
    </source>
</evidence>
<dbReference type="InterPro" id="IPR029068">
    <property type="entry name" value="Glyas_Bleomycin-R_OHBP_Dase"/>
</dbReference>
<name>A0A1U7PM06_9BACI</name>
<dbReference type="AlphaFoldDB" id="A0A1U7PM06"/>
<reference evidence="3" key="1">
    <citation type="submission" date="2017-01" db="EMBL/GenBank/DDBJ databases">
        <authorList>
            <person name="Varghese N."/>
            <person name="Submissions S."/>
        </authorList>
    </citation>
    <scope>NUCLEOTIDE SEQUENCE [LARGE SCALE GENOMIC DNA]</scope>
    <source>
        <strain evidence="3">MNA4</strain>
    </source>
</reference>
<dbReference type="Gene3D" id="3.10.180.10">
    <property type="entry name" value="2,3-Dihydroxybiphenyl 1,2-Dioxygenase, domain 1"/>
    <property type="match status" value="1"/>
</dbReference>
<dbReference type="STRING" id="550447.SAMN05428946_2345"/>
<dbReference type="Pfam" id="PF13468">
    <property type="entry name" value="Glyoxalase_3"/>
    <property type="match status" value="1"/>
</dbReference>
<evidence type="ECO:0000259" key="1">
    <source>
        <dbReference type="Pfam" id="PF13468"/>
    </source>
</evidence>
<dbReference type="InterPro" id="IPR025870">
    <property type="entry name" value="Glyoxalase-like_dom"/>
</dbReference>
<keyword evidence="3" id="KW-1185">Reference proteome</keyword>
<dbReference type="OrthoDB" id="9111355at2"/>
<sequence>MKFDHAVYFSNRTPQEDARLWNDQGMSAAPGGSHEKWGTQNALFYAKNGYIESLSVERPEMAAASTHPLTRLLMHDLQNGAGWGTVCLRPGDLYQFDERLRSRGFRTTGVLDASRRTVSGELLEWKMLFIEEGAGETLPFPFFIDWGMPDDERIAGLLRTGTMPEANRSFRIGSCTFQVHDPARTAVRWAEVLGLDAPEADRIPLKNGVDLVFVQGGAGPERLVDVEVIQETGN</sequence>
<proteinExistence type="predicted"/>
<organism evidence="2 3">
    <name type="scientific">Edaphobacillus lindanitolerans</name>
    <dbReference type="NCBI Taxonomy" id="550447"/>
    <lineage>
        <taxon>Bacteria</taxon>
        <taxon>Bacillati</taxon>
        <taxon>Bacillota</taxon>
        <taxon>Bacilli</taxon>
        <taxon>Bacillales</taxon>
        <taxon>Bacillaceae</taxon>
        <taxon>Edaphobacillus</taxon>
    </lineage>
</organism>
<dbReference type="SUPFAM" id="SSF54593">
    <property type="entry name" value="Glyoxalase/Bleomycin resistance protein/Dihydroxybiphenyl dioxygenase"/>
    <property type="match status" value="1"/>
</dbReference>
<dbReference type="PANTHER" id="PTHR40265:SF1">
    <property type="entry name" value="GLYOXALASE-LIKE DOMAIN-CONTAINING PROTEIN"/>
    <property type="match status" value="1"/>
</dbReference>